<dbReference type="Proteomes" id="UP000279029">
    <property type="component" value="Chromosome"/>
</dbReference>
<protein>
    <submittedName>
        <fullName evidence="2">Short-chain dehydrogenase</fullName>
    </submittedName>
</protein>
<dbReference type="PANTHER" id="PTHR43157">
    <property type="entry name" value="PHOSPHATIDYLINOSITOL-GLYCAN BIOSYNTHESIS CLASS F PROTEIN-RELATED"/>
    <property type="match status" value="1"/>
</dbReference>
<gene>
    <name evidence="2" type="ORF">PATL70BA_1158</name>
</gene>
<dbReference type="EMBL" id="LR130778">
    <property type="protein sequence ID" value="VDN47033.1"/>
    <property type="molecule type" value="Genomic_DNA"/>
</dbReference>
<accession>A0A3P7PA48</accession>
<reference evidence="2 3" key="1">
    <citation type="submission" date="2018-09" db="EMBL/GenBank/DDBJ databases">
        <authorList>
            <person name="Postec A."/>
        </authorList>
    </citation>
    <scope>NUCLEOTIDE SEQUENCE [LARGE SCALE GENOMIC DNA]</scope>
    <source>
        <strain evidence="2">70B-A</strain>
    </source>
</reference>
<evidence type="ECO:0000256" key="1">
    <source>
        <dbReference type="ARBA" id="ARBA00023002"/>
    </source>
</evidence>
<evidence type="ECO:0000313" key="2">
    <source>
        <dbReference type="EMBL" id="VDN47033.1"/>
    </source>
</evidence>
<dbReference type="RefSeq" id="WP_125136438.1">
    <property type="nucleotide sequence ID" value="NZ_LR130778.1"/>
</dbReference>
<dbReference type="PANTHER" id="PTHR43157:SF31">
    <property type="entry name" value="PHOSPHATIDYLINOSITOL-GLYCAN BIOSYNTHESIS CLASS F PROTEIN"/>
    <property type="match status" value="1"/>
</dbReference>
<organism evidence="2 3">
    <name type="scientific">Petrocella atlantisensis</name>
    <dbReference type="NCBI Taxonomy" id="2173034"/>
    <lineage>
        <taxon>Bacteria</taxon>
        <taxon>Bacillati</taxon>
        <taxon>Bacillota</taxon>
        <taxon>Clostridia</taxon>
        <taxon>Lachnospirales</taxon>
        <taxon>Vallitaleaceae</taxon>
        <taxon>Petrocella</taxon>
    </lineage>
</organism>
<evidence type="ECO:0000313" key="3">
    <source>
        <dbReference type="Proteomes" id="UP000279029"/>
    </source>
</evidence>
<dbReference type="GO" id="GO:0016491">
    <property type="term" value="F:oxidoreductase activity"/>
    <property type="evidence" value="ECO:0007669"/>
    <property type="project" value="UniProtKB-KW"/>
</dbReference>
<dbReference type="KEGG" id="cbar:PATL70BA_1158"/>
<dbReference type="Gene3D" id="3.40.50.720">
    <property type="entry name" value="NAD(P)-binding Rossmann-like Domain"/>
    <property type="match status" value="1"/>
</dbReference>
<dbReference type="PRINTS" id="PR00081">
    <property type="entry name" value="GDHRDH"/>
</dbReference>
<dbReference type="AlphaFoldDB" id="A0A3P7PA48"/>
<dbReference type="OrthoDB" id="9809821at2"/>
<keyword evidence="3" id="KW-1185">Reference proteome</keyword>
<proteinExistence type="predicted"/>
<dbReference type="Pfam" id="PF00106">
    <property type="entry name" value="adh_short"/>
    <property type="match status" value="1"/>
</dbReference>
<keyword evidence="1" id="KW-0560">Oxidoreductase</keyword>
<dbReference type="InterPro" id="IPR036291">
    <property type="entry name" value="NAD(P)-bd_dom_sf"/>
</dbReference>
<dbReference type="SUPFAM" id="SSF51735">
    <property type="entry name" value="NAD(P)-binding Rossmann-fold domains"/>
    <property type="match status" value="1"/>
</dbReference>
<name>A0A3P7PA48_9FIRM</name>
<sequence length="322" mass="36822">MNAKIVLITGANSGIGKAAAIKFAREGYYVIMACRNLDKGRLVQRYIIETTKNNQVDLLELDVASLDAIRRFCNEYEKKYDRLDILIHNAAYLQHGVKEYQFSQDHIELVFATNAVGPFFLTYLLRGMLIKSENPKILNACTVSIRHYFVKNRKIEFDNLRGEYKNSRSYNTYRKYGDSKMALLLLTFKMSEILKKSGITVNAIQIPAIKISKNTRRQFKSVWRLSAEIQNAFGAKPESIANTYFDICTSKALNNISGKLINSKLEVMKPSHYTHGLLQSIRQLLDMGVYPRYADDADNIESVWEVCSKMTQADFEGVYKGE</sequence>
<dbReference type="InterPro" id="IPR002347">
    <property type="entry name" value="SDR_fam"/>
</dbReference>